<dbReference type="InterPro" id="IPR039396">
    <property type="entry name" value="Deltex_C"/>
</dbReference>
<dbReference type="Pfam" id="PF21718">
    <property type="entry name" value="KH_DTX3L"/>
    <property type="match status" value="1"/>
</dbReference>
<evidence type="ECO:0000259" key="11">
    <source>
        <dbReference type="PROSITE" id="PS50089"/>
    </source>
</evidence>
<dbReference type="GO" id="GO:0016567">
    <property type="term" value="P:protein ubiquitination"/>
    <property type="evidence" value="ECO:0007669"/>
    <property type="project" value="UniProtKB-UniRule"/>
</dbReference>
<dbReference type="Pfam" id="PF13923">
    <property type="entry name" value="zf-C3HC4_2"/>
    <property type="match status" value="1"/>
</dbReference>
<dbReference type="InterPro" id="IPR048409">
    <property type="entry name" value="DTX3L_KH-like"/>
</dbReference>
<dbReference type="InterPro" id="IPR039399">
    <property type="entry name" value="Deltex_C_sf"/>
</dbReference>
<evidence type="ECO:0000256" key="8">
    <source>
        <dbReference type="PROSITE-ProRule" id="PRU00175"/>
    </source>
</evidence>
<comment type="catalytic activity">
    <reaction evidence="1 9">
        <text>S-ubiquitinyl-[E2 ubiquitin-conjugating enzyme]-L-cysteine + [acceptor protein]-L-lysine = [E2 ubiquitin-conjugating enzyme]-L-cysteine + N(6)-ubiquitinyl-[acceptor protein]-L-lysine.</text>
        <dbReference type="EC" id="2.3.2.27"/>
    </reaction>
</comment>
<comment type="subcellular location">
    <subcellularLocation>
        <location evidence="9">Cytoplasm</location>
    </subcellularLocation>
</comment>
<feature type="domain" description="RING-type" evidence="11">
    <location>
        <begin position="809"/>
        <end position="847"/>
    </location>
</feature>
<evidence type="ECO:0000313" key="13">
    <source>
        <dbReference type="Proteomes" id="UP001066276"/>
    </source>
</evidence>
<dbReference type="SMART" id="SM00184">
    <property type="entry name" value="RING"/>
    <property type="match status" value="1"/>
</dbReference>
<dbReference type="PANTHER" id="PTHR12622">
    <property type="entry name" value="DELTEX-RELATED"/>
    <property type="match status" value="1"/>
</dbReference>
<dbReference type="Pfam" id="PF18102">
    <property type="entry name" value="DTC"/>
    <property type="match status" value="1"/>
</dbReference>
<evidence type="ECO:0000256" key="5">
    <source>
        <dbReference type="ARBA" id="ARBA00022723"/>
    </source>
</evidence>
<evidence type="ECO:0000256" key="6">
    <source>
        <dbReference type="ARBA" id="ARBA00022771"/>
    </source>
</evidence>
<dbReference type="GO" id="GO:0008270">
    <property type="term" value="F:zinc ion binding"/>
    <property type="evidence" value="ECO:0007669"/>
    <property type="project" value="UniProtKB-KW"/>
</dbReference>
<keyword evidence="7 9" id="KW-0862">Zinc</keyword>
<keyword evidence="5 9" id="KW-0479">Metal-binding</keyword>
<dbReference type="EC" id="2.3.2.27" evidence="9"/>
<dbReference type="InterPro" id="IPR001841">
    <property type="entry name" value="Znf_RING"/>
</dbReference>
<evidence type="ECO:0000313" key="12">
    <source>
        <dbReference type="EMBL" id="KAJ1160706.1"/>
    </source>
</evidence>
<comment type="similarity">
    <text evidence="3 9">Belongs to the Deltex family.</text>
</comment>
<dbReference type="GO" id="GO:0007219">
    <property type="term" value="P:Notch signaling pathway"/>
    <property type="evidence" value="ECO:0007669"/>
    <property type="project" value="InterPro"/>
</dbReference>
<dbReference type="Gene3D" id="2.160.10.10">
    <property type="entry name" value="Hexapeptide repeat proteins"/>
    <property type="match status" value="1"/>
</dbReference>
<feature type="compositionally biased region" description="Low complexity" evidence="10">
    <location>
        <begin position="782"/>
        <end position="793"/>
    </location>
</feature>
<dbReference type="PROSITE" id="PS50089">
    <property type="entry name" value="ZF_RING_2"/>
    <property type="match status" value="1"/>
</dbReference>
<evidence type="ECO:0000256" key="9">
    <source>
        <dbReference type="RuleBase" id="RU367105"/>
    </source>
</evidence>
<dbReference type="Gene3D" id="3.30.40.10">
    <property type="entry name" value="Zinc/RING finger domain, C3HC4 (zinc finger)"/>
    <property type="match status" value="1"/>
</dbReference>
<feature type="compositionally biased region" description="Acidic residues" evidence="10">
    <location>
        <begin position="80"/>
        <end position="91"/>
    </location>
</feature>
<feature type="compositionally biased region" description="Basic residues" evidence="10">
    <location>
        <begin position="48"/>
        <end position="66"/>
    </location>
</feature>
<reference evidence="12" key="1">
    <citation type="journal article" date="2022" name="bioRxiv">
        <title>Sequencing and chromosome-scale assembly of the giantPleurodeles waltlgenome.</title>
        <authorList>
            <person name="Brown T."/>
            <person name="Elewa A."/>
            <person name="Iarovenko S."/>
            <person name="Subramanian E."/>
            <person name="Araus A.J."/>
            <person name="Petzold A."/>
            <person name="Susuki M."/>
            <person name="Suzuki K.-i.T."/>
            <person name="Hayashi T."/>
            <person name="Toyoda A."/>
            <person name="Oliveira C."/>
            <person name="Osipova E."/>
            <person name="Leigh N.D."/>
            <person name="Simon A."/>
            <person name="Yun M.H."/>
        </authorList>
    </citation>
    <scope>NUCLEOTIDE SEQUENCE</scope>
    <source>
        <strain evidence="12">20211129_DDA</strain>
        <tissue evidence="12">Liver</tissue>
    </source>
</reference>
<sequence>MVFWWGSVQRAAEEEALCFRGDQIQDVRGDNCPEHQGSTERAETQLLPRRRAGRQLSRAPRKHRKSRATEAVNMAAAQGADEETTSTDVDTDQSTPQPACCESHHLMVRGLTVTDSTKLKLEKTIGSLANLLQLGEIEVVSKGVEPGCLQLTLTCNKDRTCVKNITLEIDGTRYEPAFNRENNIQNARADSTIQKTQDCQNQEPQDVLMSASEGFQGLANATETPAQSHLSHSLPSTATSTVQDWQPQGWSHISGCESLDHKPKFQMLTGVQLDLEAIPSNLHNAVFKLIRLNHLRRSFQIDGKFTIEGPFEDVERFYQGVINLQTRAPGEQTPSEIQHETLSDNEATIHKPSEIQRETLSAKKATIHKPSEMHRKTLSENEATIHKPSKIQRETLSENEATIHKPSEIQRETLSENEATIHKPSEIQRETLSENEATIHKPHEIQHKTMSENEAVIDEPCEIQHKTMSENETTRHTHYRELNSTKEEDTNLLRLPLFHYEYLNKVWADKISALQQRYQVEILPEVVLKLQAKEGQGYPQVKEALDALTNSIQPLITDLGQIKFSVSESERQSVVHAFREMQKNKHLFTLIELEEEYAITGPKNNLKQVKDELLYLVKSQSRSKAILKIENKMSTVVTEMDIPKPHWEILENLFKKELVSINSSYQVLIEPEVQSQKDSVKILMKNQCATQDLSGNALQAFVSLYQKAMTSCIMRVVDGWHKDRVRVLYDEVRYQGVRCIFPEGGYLALIGLPQHVEMAVRDIEKKVGGNIFSHTPPGSWGASSQLSSSASAQQKKEEPKGTKDEEEKCCICMDNFKEKLTTKCNHSFCKMCWEQAIAVKPECPICKSTYGKIEGNQPEGIMAHRYLKDLHLPGFEYCGTIEIQYHFQSGYQTHMHPYPGQPYAGTTRRAYLPDNVEGREILRMLCQAFKQKLIFTIGESRTTGLKNMVTWNDIHHKTNTTGGPTAYGYPDPDYLKRVKEELRAKGIE</sequence>
<dbReference type="Gene3D" id="3.30.390.130">
    <property type="match status" value="1"/>
</dbReference>
<accession>A0AAV7SA65</accession>
<organism evidence="12 13">
    <name type="scientific">Pleurodeles waltl</name>
    <name type="common">Iberian ribbed newt</name>
    <dbReference type="NCBI Taxonomy" id="8319"/>
    <lineage>
        <taxon>Eukaryota</taxon>
        <taxon>Metazoa</taxon>
        <taxon>Chordata</taxon>
        <taxon>Craniata</taxon>
        <taxon>Vertebrata</taxon>
        <taxon>Euteleostomi</taxon>
        <taxon>Amphibia</taxon>
        <taxon>Batrachia</taxon>
        <taxon>Caudata</taxon>
        <taxon>Salamandroidea</taxon>
        <taxon>Salamandridae</taxon>
        <taxon>Pleurodelinae</taxon>
        <taxon>Pleurodeles</taxon>
    </lineage>
</organism>
<dbReference type="Proteomes" id="UP001066276">
    <property type="component" value="Chromosome 4_2"/>
</dbReference>
<dbReference type="InterPro" id="IPR013083">
    <property type="entry name" value="Znf_RING/FYVE/PHD"/>
</dbReference>
<evidence type="ECO:0000256" key="2">
    <source>
        <dbReference type="ARBA" id="ARBA00004906"/>
    </source>
</evidence>
<gene>
    <name evidence="12" type="ORF">NDU88_001199</name>
</gene>
<comment type="caution">
    <text evidence="12">The sequence shown here is derived from an EMBL/GenBank/DDBJ whole genome shotgun (WGS) entry which is preliminary data.</text>
</comment>
<name>A0AAV7SA65_PLEWA</name>
<protein>
    <recommendedName>
        <fullName evidence="9">E3 ubiquitin-protein ligase</fullName>
        <ecNumber evidence="9">2.3.2.27</ecNumber>
    </recommendedName>
</protein>
<dbReference type="GO" id="GO:0005737">
    <property type="term" value="C:cytoplasm"/>
    <property type="evidence" value="ECO:0007669"/>
    <property type="project" value="UniProtKB-SubCell"/>
</dbReference>
<dbReference type="AlphaFoldDB" id="A0AAV7SA65"/>
<dbReference type="CDD" id="cd09633">
    <property type="entry name" value="Deltex_C"/>
    <property type="match status" value="1"/>
</dbReference>
<evidence type="ECO:0000256" key="7">
    <source>
        <dbReference type="ARBA" id="ARBA00022833"/>
    </source>
</evidence>
<dbReference type="SUPFAM" id="SSF57850">
    <property type="entry name" value="RING/U-box"/>
    <property type="match status" value="1"/>
</dbReference>
<feature type="region of interest" description="Disordered" evidence="10">
    <location>
        <begin position="775"/>
        <end position="800"/>
    </location>
</feature>
<evidence type="ECO:0000256" key="4">
    <source>
        <dbReference type="ARBA" id="ARBA00022679"/>
    </source>
</evidence>
<keyword evidence="13" id="KW-1185">Reference proteome</keyword>
<dbReference type="GO" id="GO:0061630">
    <property type="term" value="F:ubiquitin protein ligase activity"/>
    <property type="evidence" value="ECO:0007669"/>
    <property type="project" value="UniProtKB-UniRule"/>
</dbReference>
<keyword evidence="9" id="KW-0963">Cytoplasm</keyword>
<keyword evidence="4 9" id="KW-0808">Transferase</keyword>
<dbReference type="InterPro" id="IPR039398">
    <property type="entry name" value="Deltex_fam"/>
</dbReference>
<dbReference type="EMBL" id="JANPWB010000008">
    <property type="protein sequence ID" value="KAJ1160706.1"/>
    <property type="molecule type" value="Genomic_DNA"/>
</dbReference>
<comment type="pathway">
    <text evidence="2 9">Protein modification; protein ubiquitination.</text>
</comment>
<feature type="compositionally biased region" description="Basic and acidic residues" evidence="10">
    <location>
        <begin position="26"/>
        <end position="43"/>
    </location>
</feature>
<evidence type="ECO:0000256" key="10">
    <source>
        <dbReference type="SAM" id="MobiDB-lite"/>
    </source>
</evidence>
<proteinExistence type="inferred from homology"/>
<keyword evidence="6 8" id="KW-0863">Zinc-finger</keyword>
<evidence type="ECO:0000256" key="1">
    <source>
        <dbReference type="ARBA" id="ARBA00000900"/>
    </source>
</evidence>
<feature type="region of interest" description="Disordered" evidence="10">
    <location>
        <begin position="26"/>
        <end position="99"/>
    </location>
</feature>
<evidence type="ECO:0000256" key="3">
    <source>
        <dbReference type="ARBA" id="ARBA00009413"/>
    </source>
</evidence>